<evidence type="ECO:0000313" key="1">
    <source>
        <dbReference type="EMBL" id="KIK72516.1"/>
    </source>
</evidence>
<feature type="non-terminal residue" evidence="1">
    <location>
        <position position="1"/>
    </location>
</feature>
<gene>
    <name evidence="1" type="ORF">PAXRUDRAFT_106103</name>
</gene>
<organism evidence="1 2">
    <name type="scientific">Paxillus rubicundulus Ve08.2h10</name>
    <dbReference type="NCBI Taxonomy" id="930991"/>
    <lineage>
        <taxon>Eukaryota</taxon>
        <taxon>Fungi</taxon>
        <taxon>Dikarya</taxon>
        <taxon>Basidiomycota</taxon>
        <taxon>Agaricomycotina</taxon>
        <taxon>Agaricomycetes</taxon>
        <taxon>Agaricomycetidae</taxon>
        <taxon>Boletales</taxon>
        <taxon>Paxilineae</taxon>
        <taxon>Paxillaceae</taxon>
        <taxon>Paxillus</taxon>
    </lineage>
</organism>
<keyword evidence="2" id="KW-1185">Reference proteome</keyword>
<proteinExistence type="predicted"/>
<dbReference type="AlphaFoldDB" id="A0A0D0CNZ4"/>
<reference evidence="1 2" key="1">
    <citation type="submission" date="2014-04" db="EMBL/GenBank/DDBJ databases">
        <authorList>
            <consortium name="DOE Joint Genome Institute"/>
            <person name="Kuo A."/>
            <person name="Kohler A."/>
            <person name="Jargeat P."/>
            <person name="Nagy L.G."/>
            <person name="Floudas D."/>
            <person name="Copeland A."/>
            <person name="Barry K.W."/>
            <person name="Cichocki N."/>
            <person name="Veneault-Fourrey C."/>
            <person name="LaButti K."/>
            <person name="Lindquist E.A."/>
            <person name="Lipzen A."/>
            <person name="Lundell T."/>
            <person name="Morin E."/>
            <person name="Murat C."/>
            <person name="Sun H."/>
            <person name="Tunlid A."/>
            <person name="Henrissat B."/>
            <person name="Grigoriev I.V."/>
            <person name="Hibbett D.S."/>
            <person name="Martin F."/>
            <person name="Nordberg H.P."/>
            <person name="Cantor M.N."/>
            <person name="Hua S.X."/>
        </authorList>
    </citation>
    <scope>NUCLEOTIDE SEQUENCE [LARGE SCALE GENOMIC DNA]</scope>
    <source>
        <strain evidence="1 2">Ve08.2h10</strain>
    </source>
</reference>
<feature type="non-terminal residue" evidence="1">
    <location>
        <position position="56"/>
    </location>
</feature>
<dbReference type="HOGENOM" id="CLU_3019968_0_0_1"/>
<name>A0A0D0CNZ4_9AGAM</name>
<dbReference type="InParanoid" id="A0A0D0CNZ4"/>
<accession>A0A0D0CNZ4</accession>
<dbReference type="Proteomes" id="UP000054538">
    <property type="component" value="Unassembled WGS sequence"/>
</dbReference>
<dbReference type="EMBL" id="KN830742">
    <property type="protein sequence ID" value="KIK72516.1"/>
    <property type="molecule type" value="Genomic_DNA"/>
</dbReference>
<reference evidence="2" key="2">
    <citation type="submission" date="2015-01" db="EMBL/GenBank/DDBJ databases">
        <title>Evolutionary Origins and Diversification of the Mycorrhizal Mutualists.</title>
        <authorList>
            <consortium name="DOE Joint Genome Institute"/>
            <consortium name="Mycorrhizal Genomics Consortium"/>
            <person name="Kohler A."/>
            <person name="Kuo A."/>
            <person name="Nagy L.G."/>
            <person name="Floudas D."/>
            <person name="Copeland A."/>
            <person name="Barry K.W."/>
            <person name="Cichocki N."/>
            <person name="Veneault-Fourrey C."/>
            <person name="LaButti K."/>
            <person name="Lindquist E.A."/>
            <person name="Lipzen A."/>
            <person name="Lundell T."/>
            <person name="Morin E."/>
            <person name="Murat C."/>
            <person name="Riley R."/>
            <person name="Ohm R."/>
            <person name="Sun H."/>
            <person name="Tunlid A."/>
            <person name="Henrissat B."/>
            <person name="Grigoriev I.V."/>
            <person name="Hibbett D.S."/>
            <person name="Martin F."/>
        </authorList>
    </citation>
    <scope>NUCLEOTIDE SEQUENCE [LARGE SCALE GENOMIC DNA]</scope>
    <source>
        <strain evidence="2">Ve08.2h10</strain>
    </source>
</reference>
<sequence>PPVLLTFQPQSLPSNSLSVEPTLTCIPLATEPVHSYMTIALRSSRSIPVHPNTLVS</sequence>
<protein>
    <submittedName>
        <fullName evidence="1">Uncharacterized protein</fullName>
    </submittedName>
</protein>
<evidence type="ECO:0000313" key="2">
    <source>
        <dbReference type="Proteomes" id="UP000054538"/>
    </source>
</evidence>
<dbReference type="OrthoDB" id="10549902at2759"/>